<reference evidence="4" key="1">
    <citation type="journal article" date="2019" name="Int. J. Syst. Evol. Microbiol.">
        <title>The Global Catalogue of Microorganisms (GCM) 10K type strain sequencing project: providing services to taxonomists for standard genome sequencing and annotation.</title>
        <authorList>
            <consortium name="The Broad Institute Genomics Platform"/>
            <consortium name="The Broad Institute Genome Sequencing Center for Infectious Disease"/>
            <person name="Wu L."/>
            <person name="Ma J."/>
        </authorList>
    </citation>
    <scope>NUCLEOTIDE SEQUENCE [LARGE SCALE GENOMIC DNA]</scope>
    <source>
        <strain evidence="4">CCUG 61696</strain>
    </source>
</reference>
<dbReference type="InterPro" id="IPR007730">
    <property type="entry name" value="SPOR-like_dom"/>
</dbReference>
<gene>
    <name evidence="3" type="ORF">ACFQ4O_07840</name>
</gene>
<comment type="caution">
    <text evidence="3">The sequence shown here is derived from an EMBL/GenBank/DDBJ whole genome shotgun (WGS) entry which is preliminary data.</text>
</comment>
<proteinExistence type="predicted"/>
<dbReference type="RefSeq" id="WP_378775144.1">
    <property type="nucleotide sequence ID" value="NZ_JBHTMX010000049.1"/>
</dbReference>
<dbReference type="InterPro" id="IPR036680">
    <property type="entry name" value="SPOR-like_sf"/>
</dbReference>
<feature type="region of interest" description="Disordered" evidence="1">
    <location>
        <begin position="1"/>
        <end position="43"/>
    </location>
</feature>
<protein>
    <submittedName>
        <fullName evidence="3">SPOR domain-containing protein</fullName>
    </submittedName>
</protein>
<evidence type="ECO:0000259" key="2">
    <source>
        <dbReference type="Pfam" id="PF05036"/>
    </source>
</evidence>
<evidence type="ECO:0000313" key="3">
    <source>
        <dbReference type="EMBL" id="MFD1331910.1"/>
    </source>
</evidence>
<name>A0ABW3Z6L5_9HYPH</name>
<accession>A0ABW3Z6L5</accession>
<evidence type="ECO:0000313" key="4">
    <source>
        <dbReference type="Proteomes" id="UP001597171"/>
    </source>
</evidence>
<organism evidence="3 4">
    <name type="scientific">Methylopila musalis</name>
    <dbReference type="NCBI Taxonomy" id="1134781"/>
    <lineage>
        <taxon>Bacteria</taxon>
        <taxon>Pseudomonadati</taxon>
        <taxon>Pseudomonadota</taxon>
        <taxon>Alphaproteobacteria</taxon>
        <taxon>Hyphomicrobiales</taxon>
        <taxon>Methylopilaceae</taxon>
        <taxon>Methylopila</taxon>
    </lineage>
</organism>
<keyword evidence="4" id="KW-1185">Reference proteome</keyword>
<dbReference type="EMBL" id="JBHTMX010000049">
    <property type="protein sequence ID" value="MFD1331910.1"/>
    <property type="molecule type" value="Genomic_DNA"/>
</dbReference>
<evidence type="ECO:0000256" key="1">
    <source>
        <dbReference type="SAM" id="MobiDB-lite"/>
    </source>
</evidence>
<feature type="domain" description="SPOR" evidence="2">
    <location>
        <begin position="42"/>
        <end position="120"/>
    </location>
</feature>
<sequence length="121" mass="12731">LAYAEPDAAPAPIRTPRSGASRADIEGAPKVAPATEPQNTRRGWQIQIGATTEADKAKALLSDAKSKAGRALASAEAFTEVYAKGDTTFYRARFAGLNEKTADAACKALKRSAMSCFAIKN</sequence>
<dbReference type="Gene3D" id="3.30.70.1070">
    <property type="entry name" value="Sporulation related repeat"/>
    <property type="match status" value="1"/>
</dbReference>
<dbReference type="Proteomes" id="UP001597171">
    <property type="component" value="Unassembled WGS sequence"/>
</dbReference>
<feature type="non-terminal residue" evidence="3">
    <location>
        <position position="1"/>
    </location>
</feature>
<dbReference type="Pfam" id="PF05036">
    <property type="entry name" value="SPOR"/>
    <property type="match status" value="1"/>
</dbReference>